<keyword evidence="18 32" id="KW-0946">Virion</keyword>
<evidence type="ECO:0000256" key="31">
    <source>
        <dbReference type="ARBA" id="ARBA00023296"/>
    </source>
</evidence>
<dbReference type="GO" id="GO:0052031">
    <property type="term" value="P:symbiont-mediated perturbation of host defense response"/>
    <property type="evidence" value="ECO:0007669"/>
    <property type="project" value="UniProtKB-UniRule"/>
</dbReference>
<dbReference type="InterPro" id="IPR000777">
    <property type="entry name" value="HIV1_Gp120"/>
</dbReference>
<name>A0A2S1D6E0_HV1</name>
<dbReference type="GO" id="GO:0044175">
    <property type="term" value="C:host cell endosome membrane"/>
    <property type="evidence" value="ECO:0007669"/>
    <property type="project" value="UniProtKB-SubCell"/>
</dbReference>
<feature type="domain" description="Human immunodeficiency virus 1 envelope glycoprotein Gp120" evidence="35">
    <location>
        <begin position="33"/>
        <end position="139"/>
    </location>
</feature>
<feature type="disulfide bond" evidence="32">
    <location>
        <begin position="582"/>
        <end position="588"/>
    </location>
</feature>
<feature type="chain" id="PRO_5023575897" description="Transmembrane protein gp41" evidence="32">
    <location>
        <begin position="496"/>
        <end position="848"/>
    </location>
</feature>
<organism evidence="37">
    <name type="scientific">Human immunodeficiency virus type 1</name>
    <name type="common">HIV-1</name>
    <dbReference type="NCBI Taxonomy" id="11676"/>
    <lineage>
        <taxon>Viruses</taxon>
        <taxon>Riboviria</taxon>
        <taxon>Pararnavirae</taxon>
        <taxon>Artverviricota</taxon>
        <taxon>Revtraviricetes</taxon>
        <taxon>Ortervirales</taxon>
        <taxon>Retroviridae</taxon>
        <taxon>Orthoretrovirinae</taxon>
        <taxon>Lentivirus</taxon>
        <taxon>Lentivirus humimdef1</taxon>
    </lineage>
</organism>
<evidence type="ECO:0000256" key="16">
    <source>
        <dbReference type="ARBA" id="ARBA00022729"/>
    </source>
</evidence>
<feature type="topological domain" description="Cytoplasmic" evidence="32">
    <location>
        <begin position="690"/>
        <end position="848"/>
    </location>
</feature>
<feature type="domain" description="Human immunodeficiency virus 1 envelope glycoprotein Gp120" evidence="35">
    <location>
        <begin position="148"/>
        <end position="495"/>
    </location>
</feature>
<evidence type="ECO:0000256" key="13">
    <source>
        <dbReference type="ARBA" id="ARBA00022685"/>
    </source>
</evidence>
<dbReference type="FunFam" id="2.170.40.20:FF:000004">
    <property type="entry name" value="Envelope glycoprotein gp160"/>
    <property type="match status" value="1"/>
</dbReference>
<feature type="region of interest" description="MPER; binding to GalCer" evidence="32">
    <location>
        <begin position="646"/>
        <end position="667"/>
    </location>
</feature>
<comment type="similarity">
    <text evidence="32">Belongs to the HIV-1 env protein family.</text>
</comment>
<keyword evidence="13 32" id="KW-0165">Cleavage on pair of basic residues</keyword>
<evidence type="ECO:0000256" key="33">
    <source>
        <dbReference type="RuleBase" id="RU363095"/>
    </source>
</evidence>
<comment type="subcellular location">
    <molecule>Surface protein gp120</molecule>
    <subcellularLocation>
        <location evidence="32">Virion membrane</location>
        <topology evidence="32">Peripheral membrane protein</topology>
    </subcellularLocation>
    <subcellularLocation>
        <location evidence="32">Host cell membrane</location>
        <topology evidence="32">Peripheral membrane protein</topology>
    </subcellularLocation>
    <subcellularLocation>
        <location evidence="32">Host endosome membrane</location>
        <topology evidence="32">Single-pass type I membrane protein</topology>
    </subcellularLocation>
    <text evidence="32">The surface protein is not anchored to the viral envelope, but associates with the extravirion surface through its binding to TM. It is probably concentrated at the site of budding and incorporated into the virions possibly by contacts between the cytoplasmic tail of Env and the N-terminus of Gag.</text>
</comment>
<dbReference type="Gene3D" id="1.20.5.490">
    <property type="entry name" value="Single helix bin"/>
    <property type="match status" value="1"/>
</dbReference>
<dbReference type="GO" id="GO:0019082">
    <property type="term" value="P:viral protein processing"/>
    <property type="evidence" value="ECO:0007669"/>
    <property type="project" value="UniProtKB-UniRule"/>
</dbReference>
<dbReference type="InterPro" id="IPR000328">
    <property type="entry name" value="GP41-like"/>
</dbReference>
<dbReference type="CDD" id="cd09909">
    <property type="entry name" value="HIV-1-like_HR1-HR2"/>
    <property type="match status" value="1"/>
</dbReference>
<evidence type="ECO:0000256" key="24">
    <source>
        <dbReference type="ARBA" id="ARBA00023054"/>
    </source>
</evidence>
<comment type="PTM">
    <text evidence="32">Highly glycosylated by host. The high number of glycan on the protein is reffered to as 'glycan shield' because it contributes to hide protein sequence from adaptive immune system.</text>
</comment>
<comment type="subcellular location">
    <molecule>Transmembrane protein gp41</molecule>
    <subcellularLocation>
        <location evidence="32">Virion membrane</location>
        <topology evidence="32">Single-pass type I membrane protein</topology>
    </subcellularLocation>
    <subcellularLocation>
        <location evidence="32">Host cell membrane</location>
        <topology evidence="32">Single-pass type I membrane protein</topology>
    </subcellularLocation>
    <subcellularLocation>
        <location evidence="32">Host endosome membrane</location>
        <topology evidence="32">Single-pass type I membrane protein</topology>
    </subcellularLocation>
    <text evidence="32">It is probably concentrated at the site of budding and incorporated into the virions possibly by contacts between the cytoplasmic tail of Env and the N-terminus of Gag.</text>
</comment>
<reference evidence="37" key="1">
    <citation type="journal article" date="2018" name="Nat. Commun.">
        <title>Tracking HIV-1 recombination to resolve its contribution to HIV-1 evolution in natural infection.</title>
        <authorList>
            <person name="Song H."/>
            <person name="Giorgi E.E."/>
            <person name="Ganusov V.V."/>
            <person name="Cai F."/>
            <person name="Athreya G."/>
            <person name="Yoon H."/>
            <person name="Carja O."/>
            <person name="Hora B."/>
            <person name="Hraber P."/>
            <person name="Jiang C."/>
            <person name="Wang S."/>
            <person name="Li H."/>
            <person name="Salazar-Gonzalez J.F."/>
            <person name="Salazar M.G."/>
            <person name="Goonetilleke N."/>
            <person name="Keele B."/>
            <person name="Montefiori D.C."/>
            <person name="Cohen M.S."/>
            <person name="Shaw G.M."/>
            <person name="Hahn B.H."/>
            <person name="McMichael A.J."/>
            <person name="Haynes B.F."/>
            <person name="Korber B."/>
            <person name="Battacharya T."/>
            <person name="Gao F."/>
        </authorList>
    </citation>
    <scope>NUCLEOTIDE SEQUENCE</scope>
    <source>
        <strain evidence="37">703010010.3.d0072.ipe019.29</strain>
    </source>
</reference>
<comment type="domain">
    <text evidence="32">Some of the most genetically diverse regions of the viral genome are present in Env. They are called variable regions 1 through 5 (V1 through V5). Coreceptor usage of gp120 is determined mainly by the primary structure of the third variable region (V3) in the outer domain of gp120. The sequence of V3 determines which coreceptor, CCR5 and/or CXCR4 (corresponding to R5/macrophage, X4/T cell and R5X4/T cell and macrophage tropism), is used to trigger the fusion potential of the Env complex, and hence which cells the virus can infect. Binding to CCR5 involves a region adjacent in addition to V3.</text>
</comment>
<evidence type="ECO:0000256" key="9">
    <source>
        <dbReference type="ARBA" id="ARBA00022511"/>
    </source>
</evidence>
<feature type="domain" description="Retroviral envelope protein GP41-like" evidence="36">
    <location>
        <begin position="514"/>
        <end position="704"/>
    </location>
</feature>
<evidence type="ECO:0000259" key="36">
    <source>
        <dbReference type="Pfam" id="PF00517"/>
    </source>
</evidence>
<feature type="lipid moiety-binding region" description="S-palmitoyl cysteine; by host" evidence="32">
    <location>
        <position position="749"/>
    </location>
</feature>
<keyword evidence="21 32" id="KW-1164">Virus endocytosis by host</keyword>
<dbReference type="InterPro" id="IPR036377">
    <property type="entry name" value="Gp120_core_sf"/>
</dbReference>
<feature type="short sequence motif" description="YXXL motif; contains endocytosis signal" evidence="32">
    <location>
        <begin position="696"/>
        <end position="699"/>
    </location>
</feature>
<evidence type="ECO:0000256" key="10">
    <source>
        <dbReference type="ARBA" id="ARBA00022570"/>
    </source>
</evidence>
<evidence type="ECO:0000256" key="3">
    <source>
        <dbReference type="ARBA" id="ARBA00004505"/>
    </source>
</evidence>
<evidence type="ECO:0000259" key="35">
    <source>
        <dbReference type="Pfam" id="PF00516"/>
    </source>
</evidence>
<feature type="region of interest" description="Disordered" evidence="34">
    <location>
        <begin position="705"/>
        <end position="724"/>
    </location>
</feature>
<keyword evidence="16 32" id="KW-0732">Signal</keyword>
<keyword evidence="26 32" id="KW-0564">Palmitate</keyword>
<evidence type="ECO:0000256" key="14">
    <source>
        <dbReference type="ARBA" id="ARBA00022692"/>
    </source>
</evidence>
<gene>
    <name evidence="32 37" type="primary">env</name>
</gene>
<keyword evidence="29 32" id="KW-0899">Viral immunoevasion</keyword>
<keyword evidence="8 32" id="KW-1170">Fusion of virus membrane with host endosomal membrane</keyword>
<comment type="caution">
    <text evidence="32 33">Lacks conserved residue(s) required for the propagation of feature annotation.</text>
</comment>
<keyword evidence="12 32" id="KW-1162">Viral penetration into host cytoplasm</keyword>
<feature type="region of interest" description="Fusion peptide" evidence="32">
    <location>
        <begin position="496"/>
        <end position="516"/>
    </location>
</feature>
<keyword evidence="22 32" id="KW-1133">Transmembrane helix</keyword>
<dbReference type="GO" id="GO:0075512">
    <property type="term" value="P:clathrin-dependent endocytosis of virus by host cell"/>
    <property type="evidence" value="ECO:0007669"/>
    <property type="project" value="UniProtKB-UniRule"/>
</dbReference>
<evidence type="ECO:0000256" key="20">
    <source>
        <dbReference type="ARBA" id="ARBA00022879"/>
    </source>
</evidence>
<feature type="transmembrane region" description="Helical" evidence="33">
    <location>
        <begin position="13"/>
        <end position="41"/>
    </location>
</feature>
<evidence type="ECO:0000256" key="34">
    <source>
        <dbReference type="SAM" id="MobiDB-lite"/>
    </source>
</evidence>
<evidence type="ECO:0000256" key="21">
    <source>
        <dbReference type="ARBA" id="ARBA00022890"/>
    </source>
</evidence>
<comment type="domain">
    <text evidence="32">The membrane proximal external region (MPER) present in gp41 is a tryptophan-rich region recognized by the antibodies 2F5, Z13, and 4E10. MPER seems to play a role in fusion.</text>
</comment>
<feature type="coiled-coil region" evidence="32">
    <location>
        <begin position="617"/>
        <end position="651"/>
    </location>
</feature>
<evidence type="ECO:0000256" key="25">
    <source>
        <dbReference type="ARBA" id="ARBA00023136"/>
    </source>
</evidence>
<evidence type="ECO:0000256" key="12">
    <source>
        <dbReference type="ARBA" id="ARBA00022595"/>
    </source>
</evidence>
<dbReference type="FunFam" id="1.10.287.210:FF:000001">
    <property type="entry name" value="Envelope glycoprotein gp160"/>
    <property type="match status" value="1"/>
</dbReference>
<keyword evidence="15 32" id="KW-0053">Apoptosis</keyword>
<dbReference type="GO" id="GO:0019064">
    <property type="term" value="P:fusion of virus membrane with host plasma membrane"/>
    <property type="evidence" value="ECO:0007669"/>
    <property type="project" value="UniProtKB-UniRule"/>
</dbReference>
<evidence type="ECO:0000256" key="15">
    <source>
        <dbReference type="ARBA" id="ARBA00022703"/>
    </source>
</evidence>
<keyword evidence="23 32" id="KW-1039">Host endosome</keyword>
<dbReference type="GO" id="GO:0019031">
    <property type="term" value="C:viral envelope"/>
    <property type="evidence" value="ECO:0007669"/>
    <property type="project" value="UniProtKB-KW"/>
</dbReference>
<protein>
    <recommendedName>
        <fullName evidence="32">Envelope glycoprotein gp160</fullName>
    </recommendedName>
    <alternativeName>
        <fullName evidence="32">Env polyprotein</fullName>
    </alternativeName>
    <component>
        <recommendedName>
            <fullName evidence="32">Surface protein gp120</fullName>
            <shortName evidence="32">SU</shortName>
        </recommendedName>
        <alternativeName>
            <fullName evidence="32">Glycoprotein 120</fullName>
            <shortName evidence="32">gp120</shortName>
        </alternativeName>
    </component>
    <component>
        <recommendedName>
            <fullName evidence="32">Transmembrane protein gp41</fullName>
            <shortName evidence="32">TM</shortName>
        </recommendedName>
        <alternativeName>
            <fullName evidence="32">Glycoprotein 41</fullName>
            <shortName evidence="32">gp41</shortName>
        </alternativeName>
    </component>
</protein>
<comment type="domain">
    <text evidence="32">The CD4-binding region is targeted by the antibody b12.</text>
</comment>
<comment type="subcellular location">
    <subcellularLocation>
        <location evidence="3">Host cell membrane</location>
        <topology evidence="3">Peripheral membrane protein</topology>
    </subcellularLocation>
    <subcellularLocation>
        <location evidence="1">Host cell membrane</location>
        <topology evidence="1">Single-pass type I membrane protein</topology>
    </subcellularLocation>
    <subcellularLocation>
        <location evidence="2">Host endosome membrane</location>
        <topology evidence="2">Peripheral membrane protein</topology>
    </subcellularLocation>
    <subcellularLocation>
        <location evidence="5">Host endosome membrane</location>
        <topology evidence="5">Single-pass type I membrane protein</topology>
    </subcellularLocation>
    <subcellularLocation>
        <location evidence="6">Virion membrane</location>
        <topology evidence="6">Peripheral membrane protein</topology>
    </subcellularLocation>
    <subcellularLocation>
        <location evidence="4">Virion membrane</location>
        <topology evidence="4">Single-pass type I membrane protein</topology>
    </subcellularLocation>
</comment>
<keyword evidence="31 32" id="KW-1160">Virus entry into host cell</keyword>
<comment type="domain">
    <text evidence="32">The YXXL motif is involved in determining the exact site of viral release at the surface of infected mononuclear cells and promotes endocytosis. YXXL and di-leucine endocytosis motifs interact directly or indirectly with the clathrin adapter complexes, opperate independently, and their activities are not additive.</text>
</comment>
<evidence type="ECO:0000256" key="22">
    <source>
        <dbReference type="ARBA" id="ARBA00022989"/>
    </source>
</evidence>
<dbReference type="GO" id="GO:0055036">
    <property type="term" value="C:virion membrane"/>
    <property type="evidence" value="ECO:0007669"/>
    <property type="project" value="UniProtKB-SubCell"/>
</dbReference>
<dbReference type="GO" id="GO:0019062">
    <property type="term" value="P:virion attachment to host cell"/>
    <property type="evidence" value="ECO:0007669"/>
    <property type="project" value="UniProtKB-UniRule"/>
</dbReference>
<dbReference type="FunFam" id="2.170.40.20:FF:000003">
    <property type="entry name" value="Envelope glycoprotein gp160"/>
    <property type="match status" value="1"/>
</dbReference>
<feature type="site" description="Cleavage; by host furin" evidence="32">
    <location>
        <begin position="495"/>
        <end position="496"/>
    </location>
</feature>
<dbReference type="Pfam" id="PF00517">
    <property type="entry name" value="GP41"/>
    <property type="match status" value="1"/>
</dbReference>
<keyword evidence="24 32" id="KW-0175">Coiled coil</keyword>
<evidence type="ECO:0000256" key="11">
    <source>
        <dbReference type="ARBA" id="ARBA00022581"/>
    </source>
</evidence>
<keyword evidence="10 32" id="KW-1165">Clathrin-mediated endocytosis of virus by host</keyword>
<evidence type="ECO:0000256" key="19">
    <source>
        <dbReference type="ARBA" id="ARBA00022870"/>
    </source>
</evidence>
<dbReference type="SUPFAM" id="SSF56502">
    <property type="entry name" value="gp120 core"/>
    <property type="match status" value="2"/>
</dbReference>
<evidence type="ECO:0000256" key="4">
    <source>
        <dbReference type="ARBA" id="ARBA00004563"/>
    </source>
</evidence>
<dbReference type="Pfam" id="PF00516">
    <property type="entry name" value="GP120"/>
    <property type="match status" value="2"/>
</dbReference>
<keyword evidence="9 32" id="KW-1032">Host cell membrane</keyword>
<feature type="disulfide bond" evidence="32">
    <location>
        <begin position="217"/>
        <end position="246"/>
    </location>
</feature>
<dbReference type="Gene3D" id="1.10.287.210">
    <property type="match status" value="1"/>
</dbReference>
<feature type="disulfide bond" evidence="32">
    <location>
        <begin position="53"/>
        <end position="73"/>
    </location>
</feature>
<evidence type="ECO:0000256" key="6">
    <source>
        <dbReference type="ARBA" id="ARBA00004650"/>
    </source>
</evidence>
<evidence type="ECO:0000256" key="32">
    <source>
        <dbReference type="HAMAP-Rule" id="MF_04083"/>
    </source>
</evidence>
<dbReference type="HAMAP" id="MF_04083">
    <property type="entry name" value="HIV_ENV"/>
    <property type="match status" value="1"/>
</dbReference>
<comment type="function">
    <text evidence="32">Transmembrane protein gp41: Acts as a class I viral fusion protein. Under the current model, the protein has at least 3 conformational states: pre-fusion native state, pre-hairpin intermediate state, and post-fusion hairpin state. During fusion of viral and target intracellular membranes, the coiled coil regions (heptad repeats) assume a trimer-of-hairpins structure, positioning the fusion peptide in close proximity to the C-terminal region of the ectodomain. The formation of this structure appears to drive apposition and subsequent fusion of viral and target cell membranes. Complete fusion occurs in host cell endosomes and is dynamin-dependent, however some lipid transfer might occur at the plasma membrane. The virus undergoes clathrin-dependent internalization long before endosomal fusion, thus minimizing the surface exposure of conserved viral epitopes during fusion and reducing the efficacy of inhibitors targeting these epitopes. Membranes fusion leads to delivery of the nucleocapsid into the cytoplasm.</text>
</comment>
<evidence type="ECO:0000256" key="28">
    <source>
        <dbReference type="ARBA" id="ARBA00023180"/>
    </source>
</evidence>
<dbReference type="SUPFAM" id="SSF58069">
    <property type="entry name" value="Virus ectodomain"/>
    <property type="match status" value="1"/>
</dbReference>
<evidence type="ECO:0000256" key="23">
    <source>
        <dbReference type="ARBA" id="ARBA00023046"/>
    </source>
</evidence>
<dbReference type="GO" id="GO:1903911">
    <property type="term" value="P:positive regulation of receptor clustering"/>
    <property type="evidence" value="ECO:0007669"/>
    <property type="project" value="UniProtKB-UniRule"/>
</dbReference>
<dbReference type="GO" id="GO:0020002">
    <property type="term" value="C:host cell plasma membrane"/>
    <property type="evidence" value="ECO:0007669"/>
    <property type="project" value="UniProtKB-SubCell"/>
</dbReference>
<dbReference type="GO" id="GO:0039654">
    <property type="term" value="P:fusion of virus membrane with host endosome membrane"/>
    <property type="evidence" value="ECO:0007669"/>
    <property type="project" value="UniProtKB-UniRule"/>
</dbReference>
<comment type="domain">
    <text evidence="32 33">The 17 amino acids long immunosuppressive region is present in many retroviral envelope proteins. Synthetic peptides derived from this relatively conserved sequence inhibit immune function in vitro and in vivo.</text>
</comment>
<comment type="function">
    <text evidence="32">Surface protein gp120: Attaches the virus to the host lymphoid cell by binding to the primary receptor CD4. This interaction induces a structural rearrangement creating a high affinity binding site for a chemokine coreceptor like CXCR4 and/or CCR5. Acts as a ligand for CD209/DC-SIGN and CLEC4M/DC-SIGNR, which are respectively found on dendritic cells (DCs), and on endothelial cells of liver sinusoids and lymph node sinuses. These interactions allow capture of viral particles at mucosal surfaces by these cells and subsequent transmission to permissive cells. HIV subverts the migration properties of dendritic cells to gain access to CD4+ T-cells in lymph nodes. Virus transmission to permissive T-cells occurs either in trans (without DCs infection, through viral capture and transmission), or in cis (following DCs productive infection, through the usual CD4-gp120 interaction), thereby inducing a robust infection. In trans infection, bound virions remain infectious over days and it is proposed that they are not degraded, but protected in non-lysosomal acidic organelles within the DCs close to the cell membrane thus contributing to the viral infectious potential during DCs' migration from the periphery to the lymphoid tissues. On arrival at lymphoid tissues, intact virions recycle back to DCs' cell surface allowing virus transmission to CD4+ T-cells.</text>
</comment>
<sequence>MRVRGTLRNYQQWWIWGILGFWMFMIYSVLGNLWVTVYYGVPVWKEAKTTLFCASDAKAYEKEVHNVWATHACVPTDPSPQEMVLENVTENFNMWKNDMADQMHEDIISLWDQSLKPCVKLTPLCVTLNCVNVTSNYTSNHTLDRDRDMIKNCSFNATTEIRDKKQKVYALFYRLDIVPLNETSNGSGEYILINCNTSTITQACPKVSFDPIPIHYCAPAGFAILKCNNKTFNGTGPCRNVSTVQCTHGIKPVVSTQLLLNGSLAEGEIIIRSENLTNNAKTIIAHLNESVEIVCTRPNNNTRKSIRIGPGQTFYATNGIIGDIRQAYCNISEEKWNKTVTRVKEKLQEHFPGKIIIFNSSSGGDLEITTHSFNCRGEFFYCNTSDLFNATGNFTGNSTIILPCRIKQIINMWQEVGKAMYAPPIEGNITCVSNITGLLLVRDGDNPTNETFRPGGGDMRDNWRSELYKYKVVEIKPLGIAPTKAKRRVVEREKRAVTIGAVFLGFLGAAGSTMGAASMTLTVQARQLLSGIVQQQSNLLRAIEAQQHMLQLTVWGIKQLQTRVLAIERYLKDQQFLGLWGCSGKIVCTTTVPWNNSWSNKSYTEIWENMTWMQWDKEINNYTKTIYELLEKSQNQQEINEKELLELDSWNNLWNWFGITKWLWYIKIFIMIVGGLIGLRIIFAVLSIVNRVRQGYSPLSFQTLTPTTPRGPDRLGGIEEEGGEQDRDRSIRLVNGFLALFWDDLRSLCLFSYHRLRDLILVTARVVELLGRNTLRGLQRGWEALKYLGNLVLYWGLELKKSAISLFDTIAIAVAEGTDRIIELLQGIWRAIRNVPVRIRQGLEAALL</sequence>
<feature type="transmembrane region" description="Helical" evidence="33">
    <location>
        <begin position="496"/>
        <end position="519"/>
    </location>
</feature>
<feature type="short sequence motif" description="Di-leucine internalization motif" evidence="32">
    <location>
        <begin position="847"/>
        <end position="848"/>
    </location>
</feature>
<proteinExistence type="inferred from homology"/>
<keyword evidence="30 32" id="KW-0449">Lipoprotein</keyword>
<feature type="region of interest" description="Immunosuppression" evidence="32">
    <location>
        <begin position="558"/>
        <end position="576"/>
    </location>
</feature>
<feature type="disulfide bond" evidence="32">
    <location>
        <begin position="227"/>
        <end position="238"/>
    </location>
</feature>
<keyword evidence="28 32" id="KW-0325">Glycoprotein</keyword>
<keyword evidence="25 32" id="KW-0472">Membrane</keyword>
<dbReference type="GO" id="GO:1903908">
    <property type="term" value="P:positive regulation of plasma membrane raft polarization"/>
    <property type="evidence" value="ECO:0007669"/>
    <property type="project" value="UniProtKB-UniRule"/>
</dbReference>
<comment type="miscellaneous">
    <text evidence="32">HIV-1 lineages are divided in three main groups, M (for Major), O (for Outlier), and N (for New, or Non-M, Non-O). The vast majority of strains found worldwide belong to the group M. Group O seems to be endemic to and largely confined to Cameroon and neighboring countries in West Central Africa, where these viruses represent a small minority of HIV-1 strains. The group N is represented by a limited number of isolates from Cameroonian persons. The group M is further subdivided in 9 clades or subtypes (A to D, F to H, J and K).</text>
</comment>
<organismHost>
    <name type="scientific">Homo sapiens</name>
    <name type="common">Human</name>
    <dbReference type="NCBI Taxonomy" id="9606"/>
</organismHost>
<dbReference type="GO" id="GO:0005198">
    <property type="term" value="F:structural molecule activity"/>
    <property type="evidence" value="ECO:0007669"/>
    <property type="project" value="UniProtKB-UniRule"/>
</dbReference>
<evidence type="ECO:0000256" key="7">
    <source>
        <dbReference type="ARBA" id="ARBA00022506"/>
    </source>
</evidence>
<evidence type="ECO:0000256" key="29">
    <source>
        <dbReference type="ARBA" id="ARBA00023280"/>
    </source>
</evidence>
<accession>A0A2S1D6E0</accession>
<dbReference type="Gene3D" id="2.170.40.20">
    <property type="entry name" value="Human immunodeficiency virus 1, Gp160, envelope glycoprotein"/>
    <property type="match status" value="2"/>
</dbReference>
<keyword evidence="27 32" id="KW-1015">Disulfide bond</keyword>
<keyword evidence="17 32" id="KW-1161">Viral attachment to host cell</keyword>
<evidence type="ECO:0000313" key="37">
    <source>
        <dbReference type="EMBL" id="AWD43258.1"/>
    </source>
</evidence>
<comment type="subunit">
    <text evidence="32">The mature envelope protein (Env) consists of a homotrimer of non-covalently associated gp120-gp41 heterodimers. The resulting complex protrudes from the virus surface as a spike. There seems to be as few as 10 spikes on the average virion. Surface protein gp120 interacts with host CD4, CCR5 and CXCR4. Gp120 also interacts with the C-type lectins CD209/DC-SIGN and CLEC4M/DC-SIGNR (collectively referred to as DC-SIGN(R)). Gp120 and gp41 interact with GalCer. Gp120 interacts with host ITGA4/ITGB7 complex; on CD4+ T-cells, this interaction results in rapid activation of integrin ITGAL/LFA-1, which facilitates efficient cell-to-cell spreading of HIV-1. Gp120 interacts with cell-associated heparan sulfate; this interaction increases virus infectivity on permissive cells and may be involved in infection of CD4- cells.</text>
</comment>
<evidence type="ECO:0000256" key="30">
    <source>
        <dbReference type="ARBA" id="ARBA00023288"/>
    </source>
</evidence>
<evidence type="ECO:0000256" key="26">
    <source>
        <dbReference type="ARBA" id="ARBA00023139"/>
    </source>
</evidence>
<dbReference type="InterPro" id="IPR037527">
    <property type="entry name" value="Gp160"/>
</dbReference>
<dbReference type="EMBL" id="MF499843">
    <property type="protein sequence ID" value="AWD43258.1"/>
    <property type="molecule type" value="Genomic_RNA"/>
</dbReference>
<dbReference type="GO" id="GO:0016020">
    <property type="term" value="C:membrane"/>
    <property type="evidence" value="ECO:0007669"/>
    <property type="project" value="UniProtKB-UniRule"/>
</dbReference>
<feature type="region of interest" description="CD4-binding loop" evidence="32">
    <location>
        <begin position="361"/>
        <end position="371"/>
    </location>
</feature>
<comment type="function">
    <text evidence="32">Envelope glycoprotein gp160: Oligomerizes in the host endoplasmic reticulum into predominantly trimers. In a second time, gp160 transits in the host Golgi, where glycosylation is completed. The precursor is then proteolytically cleaved in the trans-Golgi and thereby activated by cellular furin or furin-like proteases to produce gp120 and gp41.</text>
</comment>
<evidence type="ECO:0000256" key="8">
    <source>
        <dbReference type="ARBA" id="ARBA00022510"/>
    </source>
</evidence>
<keyword evidence="19 32" id="KW-1043">Host membrane</keyword>
<feature type="disulfide bond" evidence="32">
    <location>
        <begin position="125"/>
        <end position="195"/>
    </location>
</feature>
<keyword evidence="7 32" id="KW-1168">Fusion of virus membrane with host membrane</keyword>
<feature type="chain" id="PRO_5023575896" description="Envelope glycoprotein gp160" evidence="32">
    <location>
        <begin position="32"/>
        <end position="848"/>
    </location>
</feature>
<evidence type="ECO:0000256" key="2">
    <source>
        <dbReference type="ARBA" id="ARBA00004433"/>
    </source>
</evidence>
<feature type="disulfide bond" evidence="32">
    <location>
        <begin position="118"/>
        <end position="204"/>
    </location>
</feature>
<evidence type="ECO:0000256" key="17">
    <source>
        <dbReference type="ARBA" id="ARBA00022804"/>
    </source>
</evidence>
<keyword evidence="14 32" id="KW-0812">Transmembrane</keyword>
<feature type="transmembrane region" description="Helical" evidence="33">
    <location>
        <begin position="662"/>
        <end position="689"/>
    </location>
</feature>
<evidence type="ECO:0000256" key="27">
    <source>
        <dbReference type="ARBA" id="ARBA00023157"/>
    </source>
</evidence>
<evidence type="ECO:0000256" key="5">
    <source>
        <dbReference type="ARBA" id="ARBA00004578"/>
    </source>
</evidence>
<keyword evidence="11 32" id="KW-0945">Host-virus interaction</keyword>
<keyword evidence="20 32" id="KW-0261">Viral envelope protein</keyword>
<comment type="PTM">
    <text evidence="32">Specific enzymatic cleavages in vivo yield mature proteins. Envelope glycoproteins are synthesized as a inactive precursor that is heavily N-glycosylated and processed likely by host cell furin in the Golgi to yield the mature SU and TM proteins. The cleavage site between SU and TM requires the minimal sequence [KR]-X-[KR]-R. About 2 of the 9 disulfide bonds of gp41 are reduced by P4HB/PDI, following binding to CD4 receptor.</text>
</comment>
<evidence type="ECO:0000256" key="18">
    <source>
        <dbReference type="ARBA" id="ARBA00022844"/>
    </source>
</evidence>
<comment type="miscellaneous">
    <text evidence="32">Inhibitors targeting HIV-1 viral envelope proteins are used as antiretroviral drugs. Attachment of virions to the cell surface via non-specific interactions and CD4 binding can be blocked by inhibitors that include cyanovirin-N, cyclotriazadisulfonamide analogs, PRO 2000, TNX 355 and PRO 542. In addition, BMS 806 can block CD4-induced conformational changes. Env interactions with the coreceptor molecules can be targeted by CCR5 antagonists including SCH-D, maraviroc (UK 427857) and aplaviroc (GW 873140), and the CXCR4 antagonist AMD 070. Fusion of viral and cellular membranes can be inhibited by peptides such as enfuvirtide and tifuvirtide (T 1249). Resistance to inhibitors associated with mutations in Env are observed. Most of the time, single mutations confer only a modest reduction in drug susceptibility. Combination of several mutations is usually required to develop a high-level drug resistance.</text>
</comment>
<evidence type="ECO:0000256" key="1">
    <source>
        <dbReference type="ARBA" id="ARBA00004402"/>
    </source>
</evidence>
<comment type="PTM">
    <text evidence="32">Palmitoylation of the transmembrane protein and of Env polyprotein (prior to its proteolytic cleavage) is essential for their association with host cell membrane lipid rafts. Palmitoylation is therefore required for envelope trafficking to classical lipid rafts, but not for viral replication.</text>
</comment>